<gene>
    <name evidence="1" type="ORF">STARVERO_01959</name>
</gene>
<accession>A0A5S9NYT5</accession>
<reference evidence="1 2" key="1">
    <citation type="submission" date="2019-12" db="EMBL/GenBank/DDBJ databases">
        <authorList>
            <person name="Reyes-Prieto M."/>
        </authorList>
    </citation>
    <scope>NUCLEOTIDE SEQUENCE [LARGE SCALE GENOMIC DNA]</scope>
    <source>
        <strain evidence="1">HF14-78462</strain>
    </source>
</reference>
<organism evidence="1 2">
    <name type="scientific">Starkeya nomas</name>
    <dbReference type="NCBI Taxonomy" id="2666134"/>
    <lineage>
        <taxon>Bacteria</taxon>
        <taxon>Pseudomonadati</taxon>
        <taxon>Pseudomonadota</taxon>
        <taxon>Alphaproteobacteria</taxon>
        <taxon>Hyphomicrobiales</taxon>
        <taxon>Xanthobacteraceae</taxon>
        <taxon>Starkeya</taxon>
    </lineage>
</organism>
<evidence type="ECO:0000313" key="1">
    <source>
        <dbReference type="EMBL" id="CAA0096019.1"/>
    </source>
</evidence>
<name>A0A5S9NYT5_9HYPH</name>
<evidence type="ECO:0000313" key="2">
    <source>
        <dbReference type="Proteomes" id="UP000433050"/>
    </source>
</evidence>
<dbReference type="RefSeq" id="WP_159598701.1">
    <property type="nucleotide sequence ID" value="NZ_CACSAS010000001.1"/>
</dbReference>
<proteinExistence type="predicted"/>
<dbReference type="Proteomes" id="UP000433050">
    <property type="component" value="Unassembled WGS sequence"/>
</dbReference>
<dbReference type="AlphaFoldDB" id="A0A5S9NYT5"/>
<dbReference type="EMBL" id="CACSAS010000001">
    <property type="protein sequence ID" value="CAA0096019.1"/>
    <property type="molecule type" value="Genomic_DNA"/>
</dbReference>
<keyword evidence="2" id="KW-1185">Reference proteome</keyword>
<sequence>MKVLHFEDRGQDCTWWCIDDDGLVVRCGPFQASVWCGQRVRLETVKVGRRPAFISKMSGRELELNYCIRKIDTVTDNDRTVLQHAFSPGLVRSRRGHWLRRDHAGPWYRDSTIERLWKLGLVAGCQTGKPGETLQLTQAGVDFVSAGEGRAA</sequence>
<protein>
    <submittedName>
        <fullName evidence="1">Uncharacterized protein</fullName>
    </submittedName>
</protein>